<dbReference type="InterPro" id="IPR038832">
    <property type="entry name" value="CDCA3"/>
</dbReference>
<dbReference type="InParanoid" id="A0A6P7WV70"/>
<dbReference type="PANTHER" id="PTHR34756:SF1">
    <property type="entry name" value="CELL DIVISION CYCLE-ASSOCIATED PROTEIN 3"/>
    <property type="match status" value="1"/>
</dbReference>
<feature type="region of interest" description="Disordered" evidence="1">
    <location>
        <begin position="1"/>
        <end position="22"/>
    </location>
</feature>
<feature type="region of interest" description="Disordered" evidence="1">
    <location>
        <begin position="125"/>
        <end position="220"/>
    </location>
</feature>
<keyword evidence="2" id="KW-1185">Reference proteome</keyword>
<dbReference type="FunCoup" id="A0A6P7WV70">
    <property type="interactions" value="740"/>
</dbReference>
<accession>A0A6P7WV70</accession>
<gene>
    <name evidence="3" type="primary">CDCA3</name>
</gene>
<protein>
    <submittedName>
        <fullName evidence="3">Cell division cycle-associated protein 3 isoform X1</fullName>
    </submittedName>
</protein>
<dbReference type="CTD" id="83461"/>
<keyword evidence="3" id="KW-0131">Cell cycle</keyword>
<dbReference type="Proteomes" id="UP000515156">
    <property type="component" value="Chromosome 14"/>
</dbReference>
<organism evidence="2 3">
    <name type="scientific">Microcaecilia unicolor</name>
    <dbReference type="NCBI Taxonomy" id="1415580"/>
    <lineage>
        <taxon>Eukaryota</taxon>
        <taxon>Metazoa</taxon>
        <taxon>Chordata</taxon>
        <taxon>Craniata</taxon>
        <taxon>Vertebrata</taxon>
        <taxon>Euteleostomi</taxon>
        <taxon>Amphibia</taxon>
        <taxon>Gymnophiona</taxon>
        <taxon>Siphonopidae</taxon>
        <taxon>Microcaecilia</taxon>
    </lineage>
</organism>
<dbReference type="RefSeq" id="XP_030042175.1">
    <property type="nucleotide sequence ID" value="XM_030186315.1"/>
</dbReference>
<reference evidence="3" key="1">
    <citation type="submission" date="2025-08" db="UniProtKB">
        <authorList>
            <consortium name="RefSeq"/>
        </authorList>
    </citation>
    <scope>IDENTIFICATION</scope>
</reference>
<proteinExistence type="predicted"/>
<name>A0A6P7WV70_9AMPH</name>
<evidence type="ECO:0000313" key="2">
    <source>
        <dbReference type="Proteomes" id="UP000515156"/>
    </source>
</evidence>
<evidence type="ECO:0000313" key="3">
    <source>
        <dbReference type="RefSeq" id="XP_030042175.1"/>
    </source>
</evidence>
<feature type="compositionally biased region" description="Low complexity" evidence="1">
    <location>
        <begin position="177"/>
        <end position="188"/>
    </location>
</feature>
<keyword evidence="3" id="KW-0132">Cell division</keyword>
<dbReference type="GO" id="GO:0051301">
    <property type="term" value="P:cell division"/>
    <property type="evidence" value="ECO:0007669"/>
    <property type="project" value="UniProtKB-KW"/>
</dbReference>
<dbReference type="PANTHER" id="PTHR34756">
    <property type="entry name" value="CELL DIVISION CYCLE-ASSOCIATED PROTEIN 3"/>
    <property type="match status" value="1"/>
</dbReference>
<sequence length="273" mass="29229">MVGSAGCRKTMGIGDSKPLGTPAKPLRHRQLAHVLDPRSPSVGILRTPIEVVGPPRNSPVVSELQGNMVQDTVCVADPRSPTHGVTRTPLKPTDTETLACLAVQLSETFVSEEVDVLPAEPSLEEAGAQEGNGQGEAHGEEPVSRSEEKVLKKVPEKVQTALKGLRFEEKMQRSNLSPAAISSSGGRSARQKSRKTGGKGLVTSVGHGRSPLKTLRDDSPNTICHRQVKHPLLVSDGWSEPRGLLTGGPVLQSPKVCDYGYDKENTENYQLVT</sequence>
<dbReference type="GeneID" id="115456939"/>
<dbReference type="OrthoDB" id="6337960at2759"/>
<dbReference type="KEGG" id="muo:115456939"/>
<dbReference type="AlphaFoldDB" id="A0A6P7WV70"/>
<evidence type="ECO:0000256" key="1">
    <source>
        <dbReference type="SAM" id="MobiDB-lite"/>
    </source>
</evidence>
<feature type="compositionally biased region" description="Basic and acidic residues" evidence="1">
    <location>
        <begin position="137"/>
        <end position="156"/>
    </location>
</feature>